<feature type="signal peptide" evidence="2">
    <location>
        <begin position="1"/>
        <end position="18"/>
    </location>
</feature>
<feature type="chain" id="PRO_5040478484" description="Phytocyanin domain-containing protein" evidence="2">
    <location>
        <begin position="19"/>
        <end position="300"/>
    </location>
</feature>
<dbReference type="Gene3D" id="2.60.40.420">
    <property type="entry name" value="Cupredoxins - blue copper proteins"/>
    <property type="match status" value="1"/>
</dbReference>
<dbReference type="OrthoDB" id="5421909at2759"/>
<evidence type="ECO:0000256" key="1">
    <source>
        <dbReference type="SAM" id="MobiDB-lite"/>
    </source>
</evidence>
<evidence type="ECO:0000259" key="3">
    <source>
        <dbReference type="Pfam" id="PF02298"/>
    </source>
</evidence>
<dbReference type="GO" id="GO:0009055">
    <property type="term" value="F:electron transfer activity"/>
    <property type="evidence" value="ECO:0007669"/>
    <property type="project" value="InterPro"/>
</dbReference>
<dbReference type="InterPro" id="IPR052953">
    <property type="entry name" value="Ser-rich/MCO-related"/>
</dbReference>
<dbReference type="Proteomes" id="UP000701801">
    <property type="component" value="Unassembled WGS sequence"/>
</dbReference>
<dbReference type="PANTHER" id="PTHR34883">
    <property type="entry name" value="SERINE-RICH PROTEIN, PUTATIVE-RELATED-RELATED"/>
    <property type="match status" value="1"/>
</dbReference>
<dbReference type="CDD" id="cd00920">
    <property type="entry name" value="Cupredoxin"/>
    <property type="match status" value="1"/>
</dbReference>
<accession>A0A9N9LZD2</accession>
<organism evidence="4 5">
    <name type="scientific">Hymenoscyphus albidus</name>
    <dbReference type="NCBI Taxonomy" id="595503"/>
    <lineage>
        <taxon>Eukaryota</taxon>
        <taxon>Fungi</taxon>
        <taxon>Dikarya</taxon>
        <taxon>Ascomycota</taxon>
        <taxon>Pezizomycotina</taxon>
        <taxon>Leotiomycetes</taxon>
        <taxon>Helotiales</taxon>
        <taxon>Helotiaceae</taxon>
        <taxon>Hymenoscyphus</taxon>
    </lineage>
</organism>
<dbReference type="EMBL" id="CAJVRM010000371">
    <property type="protein sequence ID" value="CAG8980256.1"/>
    <property type="molecule type" value="Genomic_DNA"/>
</dbReference>
<keyword evidence="5" id="KW-1185">Reference proteome</keyword>
<dbReference type="PANTHER" id="PTHR34883:SF17">
    <property type="entry name" value="CUPREDOXIN"/>
    <property type="match status" value="1"/>
</dbReference>
<comment type="caution">
    <text evidence="4">The sequence shown here is derived from an EMBL/GenBank/DDBJ whole genome shotgun (WGS) entry which is preliminary data.</text>
</comment>
<gene>
    <name evidence="4" type="ORF">HYALB_00013262</name>
</gene>
<dbReference type="InterPro" id="IPR008972">
    <property type="entry name" value="Cupredoxin"/>
</dbReference>
<dbReference type="SUPFAM" id="SSF49503">
    <property type="entry name" value="Cupredoxins"/>
    <property type="match status" value="1"/>
</dbReference>
<feature type="domain" description="Phytocyanin" evidence="3">
    <location>
        <begin position="111"/>
        <end position="184"/>
    </location>
</feature>
<reference evidence="4" key="1">
    <citation type="submission" date="2021-07" db="EMBL/GenBank/DDBJ databases">
        <authorList>
            <person name="Durling M."/>
        </authorList>
    </citation>
    <scope>NUCLEOTIDE SEQUENCE</scope>
</reference>
<evidence type="ECO:0000256" key="2">
    <source>
        <dbReference type="SAM" id="SignalP"/>
    </source>
</evidence>
<feature type="compositionally biased region" description="Low complexity" evidence="1">
    <location>
        <begin position="265"/>
        <end position="277"/>
    </location>
</feature>
<dbReference type="Pfam" id="PF02298">
    <property type="entry name" value="Cu_bind_like"/>
    <property type="match status" value="1"/>
</dbReference>
<dbReference type="InterPro" id="IPR003245">
    <property type="entry name" value="Phytocyanin_dom"/>
</dbReference>
<feature type="region of interest" description="Disordered" evidence="1">
    <location>
        <begin position="214"/>
        <end position="277"/>
    </location>
</feature>
<evidence type="ECO:0000313" key="4">
    <source>
        <dbReference type="EMBL" id="CAG8980256.1"/>
    </source>
</evidence>
<feature type="compositionally biased region" description="Low complexity" evidence="1">
    <location>
        <begin position="52"/>
        <end position="75"/>
    </location>
</feature>
<dbReference type="AlphaFoldDB" id="A0A9N9LZD2"/>
<feature type="region of interest" description="Disordered" evidence="1">
    <location>
        <begin position="22"/>
        <end position="84"/>
    </location>
</feature>
<protein>
    <recommendedName>
        <fullName evidence="3">Phytocyanin domain-containing protein</fullName>
    </recommendedName>
</protein>
<name>A0A9N9LZD2_9HELO</name>
<evidence type="ECO:0000313" key="5">
    <source>
        <dbReference type="Proteomes" id="UP000701801"/>
    </source>
</evidence>
<sequence length="300" mass="28260">MQFTTLTLAALSVASVFAAGEGQKPGAAQPSGSGVPRGAGSAQPSGAVVPKASGAPGAARPTGGSGTAPGAAKGTGAPGSGSASGAGVKVHVVKVGGNNGTLKFQPDDIQAAVGDMIQFQFAPNNHSVVQSTFDAPCIASGSVYSGYMPVAASASTTPTYTIMVNDTKPLWFYCSQGKHCQNGMSMVVNVATTGNKTLAAYKAAAKNVAQATIPGQKPGAGGAAPGGGNGGGSAGGNGTSGGNGGGATPSGGNGGGAGGAGGASPAGTPTPTPTVNTSSGSLIQVSSTLLVGVMFAAFFL</sequence>
<feature type="compositionally biased region" description="Gly residues" evidence="1">
    <location>
        <begin position="218"/>
        <end position="264"/>
    </location>
</feature>
<proteinExistence type="predicted"/>
<keyword evidence="2" id="KW-0732">Signal</keyword>